<dbReference type="RefSeq" id="XP_025382118.1">
    <property type="nucleotide sequence ID" value="XM_025535637.1"/>
</dbReference>
<feature type="transmembrane region" description="Helical" evidence="2">
    <location>
        <begin position="38"/>
        <end position="55"/>
    </location>
</feature>
<accession>A0A317UL22</accession>
<protein>
    <submittedName>
        <fullName evidence="3">Uncharacterized protein</fullName>
    </submittedName>
</protein>
<dbReference type="EMBL" id="MSFU01000048">
    <property type="protein sequence ID" value="PWY62145.1"/>
    <property type="molecule type" value="Genomic_DNA"/>
</dbReference>
<evidence type="ECO:0000256" key="1">
    <source>
        <dbReference type="SAM" id="MobiDB-lite"/>
    </source>
</evidence>
<feature type="compositionally biased region" description="Low complexity" evidence="1">
    <location>
        <begin position="159"/>
        <end position="173"/>
    </location>
</feature>
<sequence>MTPNWSQLWTFITNPKDITSTSSISPSPSTLRRIIKSLSLLTFFSILLYALYIHFQPSTIPQPPELPESPDLPPPTPEDTYKSIYGYPQPTLPFHPSTSTTPASFTTSPQTPTTPTAPALTSPSTPPRPSKAHGPKPAPFSTQIASCPKVIAKPPGHRPPSSTTAHSTSSTRRAIADVVIAPSA</sequence>
<gene>
    <name evidence="3" type="ORF">BO83DRAFT_432661</name>
</gene>
<dbReference type="PRINTS" id="PR01217">
    <property type="entry name" value="PRICHEXTENSN"/>
</dbReference>
<organism evidence="3 4">
    <name type="scientific">Aspergillus eucalypticola (strain CBS 122712 / IBT 29274)</name>
    <dbReference type="NCBI Taxonomy" id="1448314"/>
    <lineage>
        <taxon>Eukaryota</taxon>
        <taxon>Fungi</taxon>
        <taxon>Dikarya</taxon>
        <taxon>Ascomycota</taxon>
        <taxon>Pezizomycotina</taxon>
        <taxon>Eurotiomycetes</taxon>
        <taxon>Eurotiomycetidae</taxon>
        <taxon>Eurotiales</taxon>
        <taxon>Aspergillaceae</taxon>
        <taxon>Aspergillus</taxon>
        <taxon>Aspergillus subgen. Circumdati</taxon>
    </lineage>
</organism>
<evidence type="ECO:0000256" key="2">
    <source>
        <dbReference type="SAM" id="Phobius"/>
    </source>
</evidence>
<proteinExistence type="predicted"/>
<dbReference type="Proteomes" id="UP000246171">
    <property type="component" value="Unassembled WGS sequence"/>
</dbReference>
<keyword evidence="2" id="KW-1133">Transmembrane helix</keyword>
<feature type="region of interest" description="Disordered" evidence="1">
    <location>
        <begin position="62"/>
        <end position="184"/>
    </location>
</feature>
<reference evidence="3" key="1">
    <citation type="submission" date="2016-12" db="EMBL/GenBank/DDBJ databases">
        <title>The genomes of Aspergillus section Nigri reveals drivers in fungal speciation.</title>
        <authorList>
            <consortium name="DOE Joint Genome Institute"/>
            <person name="Vesth T.C."/>
            <person name="Nybo J."/>
            <person name="Theobald S."/>
            <person name="Brandl J."/>
            <person name="Frisvad J.C."/>
            <person name="Nielsen K.F."/>
            <person name="Lyhne E.K."/>
            <person name="Kogle M.E."/>
            <person name="Kuo A."/>
            <person name="Riley R."/>
            <person name="Clum A."/>
            <person name="Nolan M."/>
            <person name="Lipzen A."/>
            <person name="Salamov A."/>
            <person name="Henrissat B."/>
            <person name="Wiebenga A."/>
            <person name="De vries R.P."/>
            <person name="Grigoriev I.V."/>
            <person name="Mortensen U.H."/>
            <person name="Andersen M.R."/>
            <person name="Baker S.E."/>
        </authorList>
    </citation>
    <scope>NUCLEOTIDE SEQUENCE</scope>
    <source>
        <strain evidence="3">CBS 122712</strain>
    </source>
</reference>
<evidence type="ECO:0000313" key="3">
    <source>
        <dbReference type="EMBL" id="PWY62145.1"/>
    </source>
</evidence>
<dbReference type="AlphaFoldDB" id="A0A317UL22"/>
<feature type="compositionally biased region" description="Low complexity" evidence="1">
    <location>
        <begin position="96"/>
        <end position="123"/>
    </location>
</feature>
<comment type="caution">
    <text evidence="3">The sequence shown here is derived from an EMBL/GenBank/DDBJ whole genome shotgun (WGS) entry which is preliminary data.</text>
</comment>
<evidence type="ECO:0000313" key="4">
    <source>
        <dbReference type="Proteomes" id="UP000246171"/>
    </source>
</evidence>
<keyword evidence="2" id="KW-0472">Membrane</keyword>
<keyword evidence="4" id="KW-1185">Reference proteome</keyword>
<dbReference type="VEuPathDB" id="FungiDB:BO83DRAFT_432661"/>
<feature type="compositionally biased region" description="Pro residues" evidence="1">
    <location>
        <begin position="62"/>
        <end position="77"/>
    </location>
</feature>
<keyword evidence="2" id="KW-0812">Transmembrane</keyword>
<name>A0A317UL22_ASPEC</name>
<dbReference type="GeneID" id="37057599"/>